<keyword evidence="3" id="KW-1185">Reference proteome</keyword>
<dbReference type="Proteomes" id="UP001183615">
    <property type="component" value="Unassembled WGS sequence"/>
</dbReference>
<dbReference type="RefSeq" id="WP_311618448.1">
    <property type="nucleotide sequence ID" value="NZ_JAVREV010000008.1"/>
</dbReference>
<dbReference type="EMBL" id="JAVREV010000008">
    <property type="protein sequence ID" value="MDT0444179.1"/>
    <property type="molecule type" value="Genomic_DNA"/>
</dbReference>
<dbReference type="SUPFAM" id="SSF46785">
    <property type="entry name" value="Winged helix' DNA-binding domain"/>
    <property type="match status" value="1"/>
</dbReference>
<organism evidence="2 3">
    <name type="scientific">Streptomyces johnsoniae</name>
    <dbReference type="NCBI Taxonomy" id="3075532"/>
    <lineage>
        <taxon>Bacteria</taxon>
        <taxon>Bacillati</taxon>
        <taxon>Actinomycetota</taxon>
        <taxon>Actinomycetes</taxon>
        <taxon>Kitasatosporales</taxon>
        <taxon>Streptomycetaceae</taxon>
        <taxon>Streptomyces</taxon>
    </lineage>
</organism>
<feature type="compositionally biased region" description="Basic and acidic residues" evidence="1">
    <location>
        <begin position="1"/>
        <end position="18"/>
    </location>
</feature>
<reference evidence="3" key="1">
    <citation type="submission" date="2023-07" db="EMBL/GenBank/DDBJ databases">
        <title>30 novel species of actinomycetes from the DSMZ collection.</title>
        <authorList>
            <person name="Nouioui I."/>
        </authorList>
    </citation>
    <scope>NUCLEOTIDE SEQUENCE [LARGE SCALE GENOMIC DNA]</scope>
    <source>
        <strain evidence="3">DSM 41886</strain>
    </source>
</reference>
<sequence length="138" mass="14458">MQHADARAARPGPEEKTARAATAGDADPRGGQGPPAPLRLVGARPAFDLATLVFATSAPPADLPPEQAALLRACARPLSVAELSAHLGLPLRTVVTLLGELHARGHVELRGTREEQCRAASYPDPTILKALIDGLQRL</sequence>
<evidence type="ECO:0000256" key="1">
    <source>
        <dbReference type="SAM" id="MobiDB-lite"/>
    </source>
</evidence>
<evidence type="ECO:0000313" key="3">
    <source>
        <dbReference type="Proteomes" id="UP001183615"/>
    </source>
</evidence>
<dbReference type="Gene3D" id="1.10.10.10">
    <property type="entry name" value="Winged helix-like DNA-binding domain superfamily/Winged helix DNA-binding domain"/>
    <property type="match status" value="1"/>
</dbReference>
<dbReference type="Pfam" id="PF05331">
    <property type="entry name" value="DUF742"/>
    <property type="match status" value="1"/>
</dbReference>
<protein>
    <submittedName>
        <fullName evidence="2">DUF742 domain-containing protein</fullName>
    </submittedName>
</protein>
<feature type="region of interest" description="Disordered" evidence="1">
    <location>
        <begin position="1"/>
        <end position="39"/>
    </location>
</feature>
<dbReference type="InterPro" id="IPR036390">
    <property type="entry name" value="WH_DNA-bd_sf"/>
</dbReference>
<accession>A0ABU2S8M7</accession>
<dbReference type="PANTHER" id="PTHR36221:SF1">
    <property type="entry name" value="DUF742 DOMAIN-CONTAINING PROTEIN"/>
    <property type="match status" value="1"/>
</dbReference>
<dbReference type="InterPro" id="IPR036388">
    <property type="entry name" value="WH-like_DNA-bd_sf"/>
</dbReference>
<evidence type="ECO:0000313" key="2">
    <source>
        <dbReference type="EMBL" id="MDT0444179.1"/>
    </source>
</evidence>
<name>A0ABU2S8M7_9ACTN</name>
<dbReference type="PANTHER" id="PTHR36221">
    <property type="entry name" value="DUF742 DOMAIN-CONTAINING PROTEIN"/>
    <property type="match status" value="1"/>
</dbReference>
<comment type="caution">
    <text evidence="2">The sequence shown here is derived from an EMBL/GenBank/DDBJ whole genome shotgun (WGS) entry which is preliminary data.</text>
</comment>
<dbReference type="InterPro" id="IPR007995">
    <property type="entry name" value="DUF742"/>
</dbReference>
<gene>
    <name evidence="2" type="ORF">RM779_16485</name>
</gene>
<proteinExistence type="predicted"/>